<reference evidence="9" key="1">
    <citation type="submission" date="2016-08" db="EMBL/GenBank/DDBJ databases">
        <authorList>
            <person name="Seilhamer J.J."/>
        </authorList>
    </citation>
    <scope>NUCLEOTIDE SEQUENCE</scope>
    <source>
        <strain evidence="9">86</strain>
    </source>
</reference>
<dbReference type="GO" id="GO:0004222">
    <property type="term" value="F:metalloendopeptidase activity"/>
    <property type="evidence" value="ECO:0007669"/>
    <property type="project" value="InterPro"/>
</dbReference>
<dbReference type="PANTHER" id="PTHR22726">
    <property type="entry name" value="METALLOENDOPEPTIDASE OMA1"/>
    <property type="match status" value="1"/>
</dbReference>
<dbReference type="InterPro" id="IPR051156">
    <property type="entry name" value="Mito/Outer_Membr_Metalloprot"/>
</dbReference>
<evidence type="ECO:0000256" key="3">
    <source>
        <dbReference type="ARBA" id="ARBA00022801"/>
    </source>
</evidence>
<evidence type="ECO:0000256" key="5">
    <source>
        <dbReference type="ARBA" id="ARBA00023049"/>
    </source>
</evidence>
<keyword evidence="5 6" id="KW-0482">Metalloprotease</keyword>
<sequence>MCRQSFLLKCKTILLVVLFTATTLLSAPATAHASIASILLGGVVQYTYLKKTLTNMHYNENDKILNNFKKEYGVNHDEVANRQLDSVMTRLLASIDPQGKIKPQFSWFVNNQTSFNAFCGLGNTVSVNIGLFQELNYNEDELAFVLAHELTHGLEQHSLKSLPKVVSLSVAQALYQEKNPNAASAITTTIISRQLIANHTTMPQEREADANSFTYAVNAGYNPGAGAAIWARISAKNGGKTRSTFENIINPNDHPTNQERVNSFSERLTEYSHKKVRVKQNTVFVNDKPWVTPLAANGLLAEERAYFIAGSLATVFHEIPAGKPCIVKNGSLTMNGKAIMDPIHTEKSPAELAEQLNRILGF</sequence>
<evidence type="ECO:0000256" key="1">
    <source>
        <dbReference type="ARBA" id="ARBA00022670"/>
    </source>
</evidence>
<evidence type="ECO:0000256" key="4">
    <source>
        <dbReference type="ARBA" id="ARBA00022833"/>
    </source>
</evidence>
<keyword evidence="3 6" id="KW-0378">Hydrolase</keyword>
<evidence type="ECO:0000256" key="6">
    <source>
        <dbReference type="RuleBase" id="RU003983"/>
    </source>
</evidence>
<feature type="chain" id="PRO_5012058274" description="Peptidase M48 domain-containing protein" evidence="7">
    <location>
        <begin position="34"/>
        <end position="362"/>
    </location>
</feature>
<dbReference type="EMBL" id="FMJE01000005">
    <property type="protein sequence ID" value="SCM82497.1"/>
    <property type="molecule type" value="Genomic_DNA"/>
</dbReference>
<dbReference type="GO" id="GO:0051603">
    <property type="term" value="P:proteolysis involved in protein catabolic process"/>
    <property type="evidence" value="ECO:0007669"/>
    <property type="project" value="TreeGrafter"/>
</dbReference>
<dbReference type="PANTHER" id="PTHR22726:SF1">
    <property type="entry name" value="METALLOENDOPEPTIDASE OMA1, MITOCHONDRIAL"/>
    <property type="match status" value="1"/>
</dbReference>
<proteinExistence type="inferred from homology"/>
<dbReference type="Pfam" id="PF01435">
    <property type="entry name" value="Peptidase_M48"/>
    <property type="match status" value="1"/>
</dbReference>
<name>A0A212LYH4_9FIRM</name>
<dbReference type="CDD" id="cd07324">
    <property type="entry name" value="M48C_Oma1-like"/>
    <property type="match status" value="1"/>
</dbReference>
<accession>A0A212LYH4</accession>
<feature type="domain" description="Peptidase M48" evidence="8">
    <location>
        <begin position="81"/>
        <end position="267"/>
    </location>
</feature>
<evidence type="ECO:0000256" key="7">
    <source>
        <dbReference type="SAM" id="SignalP"/>
    </source>
</evidence>
<dbReference type="InterPro" id="IPR001915">
    <property type="entry name" value="Peptidase_M48"/>
</dbReference>
<keyword evidence="1 6" id="KW-0645">Protease</keyword>
<comment type="similarity">
    <text evidence="6">Belongs to the peptidase M48 family.</text>
</comment>
<keyword evidence="7" id="KW-0732">Signal</keyword>
<dbReference type="GO" id="GO:0046872">
    <property type="term" value="F:metal ion binding"/>
    <property type="evidence" value="ECO:0007669"/>
    <property type="project" value="UniProtKB-KW"/>
</dbReference>
<organism evidence="9">
    <name type="scientific">uncultured Sporomusa sp</name>
    <dbReference type="NCBI Taxonomy" id="307249"/>
    <lineage>
        <taxon>Bacteria</taxon>
        <taxon>Bacillati</taxon>
        <taxon>Bacillota</taxon>
        <taxon>Negativicutes</taxon>
        <taxon>Selenomonadales</taxon>
        <taxon>Sporomusaceae</taxon>
        <taxon>Sporomusa</taxon>
        <taxon>environmental samples</taxon>
    </lineage>
</organism>
<keyword evidence="4 6" id="KW-0862">Zinc</keyword>
<comment type="cofactor">
    <cofactor evidence="6">
        <name>Zn(2+)</name>
        <dbReference type="ChEBI" id="CHEBI:29105"/>
    </cofactor>
    <text evidence="6">Binds 1 zinc ion per subunit.</text>
</comment>
<dbReference type="AlphaFoldDB" id="A0A212LYH4"/>
<dbReference type="RefSeq" id="WP_288185161.1">
    <property type="nucleotide sequence ID" value="NZ_LT608335.1"/>
</dbReference>
<feature type="signal peptide" evidence="7">
    <location>
        <begin position="1"/>
        <end position="33"/>
    </location>
</feature>
<protein>
    <recommendedName>
        <fullName evidence="8">Peptidase M48 domain-containing protein</fullName>
    </recommendedName>
</protein>
<evidence type="ECO:0000313" key="9">
    <source>
        <dbReference type="EMBL" id="SCM82497.1"/>
    </source>
</evidence>
<keyword evidence="2" id="KW-0479">Metal-binding</keyword>
<gene>
    <name evidence="9" type="ORF">KL86SPO_50268</name>
</gene>
<evidence type="ECO:0000259" key="8">
    <source>
        <dbReference type="Pfam" id="PF01435"/>
    </source>
</evidence>
<dbReference type="Gene3D" id="3.30.2010.10">
    <property type="entry name" value="Metalloproteases ('zincins'), catalytic domain"/>
    <property type="match status" value="1"/>
</dbReference>
<dbReference type="GO" id="GO:0016020">
    <property type="term" value="C:membrane"/>
    <property type="evidence" value="ECO:0007669"/>
    <property type="project" value="TreeGrafter"/>
</dbReference>
<evidence type="ECO:0000256" key="2">
    <source>
        <dbReference type="ARBA" id="ARBA00022723"/>
    </source>
</evidence>